<dbReference type="AlphaFoldDB" id="A0A242B1I9"/>
<proteinExistence type="predicted"/>
<evidence type="ECO:0000256" key="1">
    <source>
        <dbReference type="SAM" id="MobiDB-lite"/>
    </source>
</evidence>
<protein>
    <submittedName>
        <fullName evidence="2">Uncharacterized protein</fullName>
    </submittedName>
</protein>
<dbReference type="RefSeq" id="WP_086319828.1">
    <property type="nucleotide sequence ID" value="NZ_NGKW01000016.1"/>
</dbReference>
<dbReference type="EMBL" id="NGKW01000016">
    <property type="protein sequence ID" value="OTN86652.1"/>
    <property type="molecule type" value="Genomic_DNA"/>
</dbReference>
<comment type="caution">
    <text evidence="2">The sequence shown here is derived from an EMBL/GenBank/DDBJ whole genome shotgun (WGS) entry which is preliminary data.</text>
</comment>
<reference evidence="2 3" key="1">
    <citation type="submission" date="2017-05" db="EMBL/GenBank/DDBJ databases">
        <title>The Genome Sequence of Enterococcus faecium 7H8_DIV0219.</title>
        <authorList>
            <consortium name="The Broad Institute Genomics Platform"/>
            <consortium name="The Broad Institute Genomic Center for Infectious Diseases"/>
            <person name="Earl A."/>
            <person name="Manson A."/>
            <person name="Schwartman J."/>
            <person name="Gilmore M."/>
            <person name="Abouelleil A."/>
            <person name="Cao P."/>
            <person name="Chapman S."/>
            <person name="Cusick C."/>
            <person name="Shea T."/>
            <person name="Young S."/>
            <person name="Neafsey D."/>
            <person name="Nusbaum C."/>
            <person name="Birren B."/>
        </authorList>
    </citation>
    <scope>NUCLEOTIDE SEQUENCE [LARGE SCALE GENOMIC DNA]</scope>
    <source>
        <strain evidence="2 3">7H8_DIV0219</strain>
    </source>
</reference>
<accession>A0A242B1I9</accession>
<feature type="compositionally biased region" description="Polar residues" evidence="1">
    <location>
        <begin position="1"/>
        <end position="18"/>
    </location>
</feature>
<gene>
    <name evidence="2" type="ORF">A5810_002997</name>
</gene>
<feature type="region of interest" description="Disordered" evidence="1">
    <location>
        <begin position="1"/>
        <end position="30"/>
    </location>
</feature>
<name>A0A242B1I9_ENTFC</name>
<sequence>MENNTQAMNETMENTSLSKKPRKRKKKTVSDIDLQIKELQKRKEELILKSKAEIGEFVLAILSKKDISLEDIENNKELFYEELETLLNENSQNFFELLK</sequence>
<dbReference type="Proteomes" id="UP000194885">
    <property type="component" value="Unassembled WGS sequence"/>
</dbReference>
<evidence type="ECO:0000313" key="3">
    <source>
        <dbReference type="Proteomes" id="UP000194885"/>
    </source>
</evidence>
<evidence type="ECO:0000313" key="2">
    <source>
        <dbReference type="EMBL" id="OTN86652.1"/>
    </source>
</evidence>
<organism evidence="2 3">
    <name type="scientific">Enterococcus faecium</name>
    <name type="common">Streptococcus faecium</name>
    <dbReference type="NCBI Taxonomy" id="1352"/>
    <lineage>
        <taxon>Bacteria</taxon>
        <taxon>Bacillati</taxon>
        <taxon>Bacillota</taxon>
        <taxon>Bacilli</taxon>
        <taxon>Lactobacillales</taxon>
        <taxon>Enterococcaceae</taxon>
        <taxon>Enterococcus</taxon>
    </lineage>
</organism>